<proteinExistence type="predicted"/>
<dbReference type="AlphaFoldDB" id="A0A368UT76"/>
<dbReference type="RefSeq" id="WP_114437354.1">
    <property type="nucleotide sequence ID" value="NZ_QPIZ01000016.1"/>
</dbReference>
<dbReference type="PROSITE" id="PS51257">
    <property type="entry name" value="PROKAR_LIPOPROTEIN"/>
    <property type="match status" value="1"/>
</dbReference>
<dbReference type="Proteomes" id="UP000252733">
    <property type="component" value="Unassembled WGS sequence"/>
</dbReference>
<gene>
    <name evidence="1" type="ORF">DFO77_11676</name>
</gene>
<evidence type="ECO:0000313" key="1">
    <source>
        <dbReference type="EMBL" id="RCW32009.1"/>
    </source>
</evidence>
<organism evidence="1 2">
    <name type="scientific">Marinilabilia salmonicolor</name>
    <dbReference type="NCBI Taxonomy" id="989"/>
    <lineage>
        <taxon>Bacteria</taxon>
        <taxon>Pseudomonadati</taxon>
        <taxon>Bacteroidota</taxon>
        <taxon>Bacteroidia</taxon>
        <taxon>Marinilabiliales</taxon>
        <taxon>Marinilabiliaceae</taxon>
        <taxon>Marinilabilia</taxon>
    </lineage>
</organism>
<name>A0A368UT76_9BACT</name>
<reference evidence="1 2" key="1">
    <citation type="submission" date="2018-07" db="EMBL/GenBank/DDBJ databases">
        <title>Freshwater and sediment microbial communities from various areas in North America, analyzing microbe dynamics in response to fracking.</title>
        <authorList>
            <person name="Lamendella R."/>
        </authorList>
    </citation>
    <scope>NUCLEOTIDE SEQUENCE [LARGE SCALE GENOMIC DNA]</scope>
    <source>
        <strain evidence="1 2">160A</strain>
    </source>
</reference>
<comment type="caution">
    <text evidence="1">The sequence shown here is derived from an EMBL/GenBank/DDBJ whole genome shotgun (WGS) entry which is preliminary data.</text>
</comment>
<protein>
    <submittedName>
        <fullName evidence="1">Uncharacterized protein DUF4292</fullName>
    </submittedName>
</protein>
<dbReference type="Pfam" id="PF14125">
    <property type="entry name" value="DUF4292"/>
    <property type="match status" value="1"/>
</dbReference>
<dbReference type="EMBL" id="QPIZ01000016">
    <property type="protein sequence ID" value="RCW32009.1"/>
    <property type="molecule type" value="Genomic_DNA"/>
</dbReference>
<accession>A0A368UT76</accession>
<keyword evidence="2" id="KW-1185">Reference proteome</keyword>
<evidence type="ECO:0000313" key="2">
    <source>
        <dbReference type="Proteomes" id="UP000252733"/>
    </source>
</evidence>
<dbReference type="InterPro" id="IPR025634">
    <property type="entry name" value="DUF4292"/>
</dbReference>
<sequence length="275" mass="31712">MKIRVIIILLIILAGFFGCKTKKVISDSNIVPPLDKDVLIGQLEDNSQNIDNIFFRRSLVQFSSDEISHTFRSNIYINRNSVIRISILAPMGIEIARVSLDPDSVTIIDRMNREVIYADYDEIYRKFGIEGDFHLFQSLLLNEAFSIFQNKGISLHNYHMGIDKQQYKLSSARERSGSLFNSNSDGFFHKIWIEPKSYEVTRFSFNEQKKNMVLDILYTNFIELSEGQKFPEEISITGNRGLKKVSVDISHSDIQVNGADIISFQVSDKYEKIFR</sequence>